<organism evidence="3 4">
    <name type="scientific">Coprococcus comes</name>
    <dbReference type="NCBI Taxonomy" id="410072"/>
    <lineage>
        <taxon>Bacteria</taxon>
        <taxon>Bacillati</taxon>
        <taxon>Bacillota</taxon>
        <taxon>Clostridia</taxon>
        <taxon>Lachnospirales</taxon>
        <taxon>Lachnospiraceae</taxon>
        <taxon>Coprococcus</taxon>
    </lineage>
</organism>
<feature type="domain" description="Peptidase M28" evidence="2">
    <location>
        <begin position="135"/>
        <end position="341"/>
    </location>
</feature>
<keyword evidence="1" id="KW-0732">Signal</keyword>
<dbReference type="InterPro" id="IPR045175">
    <property type="entry name" value="M28_fam"/>
</dbReference>
<evidence type="ECO:0000313" key="3">
    <source>
        <dbReference type="EMBL" id="CUO45839.1"/>
    </source>
</evidence>
<dbReference type="Pfam" id="PF04389">
    <property type="entry name" value="Peptidase_M28"/>
    <property type="match status" value="1"/>
</dbReference>
<evidence type="ECO:0000256" key="1">
    <source>
        <dbReference type="SAM" id="SignalP"/>
    </source>
</evidence>
<reference evidence="3 4" key="1">
    <citation type="submission" date="2015-09" db="EMBL/GenBank/DDBJ databases">
        <authorList>
            <consortium name="Pathogen Informatics"/>
        </authorList>
    </citation>
    <scope>NUCLEOTIDE SEQUENCE [LARGE SCALE GENOMIC DNA]</scope>
    <source>
        <strain evidence="3 4">2789STDY5834866</strain>
    </source>
</reference>
<dbReference type="PROSITE" id="PS51257">
    <property type="entry name" value="PROKAR_LIPOPROTEIN"/>
    <property type="match status" value="1"/>
</dbReference>
<dbReference type="InterPro" id="IPR007484">
    <property type="entry name" value="Peptidase_M28"/>
</dbReference>
<proteinExistence type="predicted"/>
<evidence type="ECO:0000313" key="4">
    <source>
        <dbReference type="Proteomes" id="UP000095362"/>
    </source>
</evidence>
<gene>
    <name evidence="3" type="ORF">ERS852481_02116</name>
</gene>
<dbReference type="PANTHER" id="PTHR12147:SF26">
    <property type="entry name" value="PEPTIDASE M28 DOMAIN-CONTAINING PROTEIN"/>
    <property type="match status" value="1"/>
</dbReference>
<dbReference type="GO" id="GO:0006508">
    <property type="term" value="P:proteolysis"/>
    <property type="evidence" value="ECO:0007669"/>
    <property type="project" value="InterPro"/>
</dbReference>
<feature type="signal peptide" evidence="1">
    <location>
        <begin position="1"/>
        <end position="22"/>
    </location>
</feature>
<accession>A0A174FB06</accession>
<dbReference type="RefSeq" id="WP_055261487.1">
    <property type="nucleotide sequence ID" value="NZ_CYZK01000014.1"/>
</dbReference>
<keyword evidence="3" id="KW-0645">Protease</keyword>
<feature type="chain" id="PRO_5038389717" evidence="1">
    <location>
        <begin position="23"/>
        <end position="355"/>
    </location>
</feature>
<protein>
    <submittedName>
        <fullName evidence="3">Aminopeptidase S</fullName>
        <ecNumber evidence="3">3.4.11.24</ecNumber>
    </submittedName>
</protein>
<dbReference type="EMBL" id="CYZK01000014">
    <property type="protein sequence ID" value="CUO45839.1"/>
    <property type="molecule type" value="Genomic_DNA"/>
</dbReference>
<dbReference type="GO" id="GO:0004177">
    <property type="term" value="F:aminopeptidase activity"/>
    <property type="evidence" value="ECO:0007669"/>
    <property type="project" value="UniProtKB-KW"/>
</dbReference>
<evidence type="ECO:0000259" key="2">
    <source>
        <dbReference type="Pfam" id="PF04389"/>
    </source>
</evidence>
<dbReference type="Proteomes" id="UP000095362">
    <property type="component" value="Unassembled WGS sequence"/>
</dbReference>
<sequence>MKKKICIIILSIVIVCSLLSGCGDKHTAIIMKNAKDFTLTQEISESFKQENYGIQSYAFLKYIQENLPGRIAGTEKEKEMASFISAILLNGGYSEKDIKLNSFDIEEGVPMMDTSGENIFDGGEDSQSSQNIEVIKEGQSKKTIIVGAHYDSAGTHGVDDNGSGVAVALESALRMIDVETPYTIKYVFFGAEETGMHGSKEYVNSLTKKEKDNIVLMINIDSILAGDNLYLYGGRINDEGVVKDVEAVNKAFEIAKKANLPMQLTPKGNVDYPYPTGQKRSDHAPFSDIGIPYIYFEANNWLNGLPVETENHGLIMHSDKDDLSFIENEYGNRAKDTMANYSHLLHLVLQENNWE</sequence>
<dbReference type="GO" id="GO:0008235">
    <property type="term" value="F:metalloexopeptidase activity"/>
    <property type="evidence" value="ECO:0007669"/>
    <property type="project" value="InterPro"/>
</dbReference>
<keyword evidence="3" id="KW-0378">Hydrolase</keyword>
<dbReference type="SUPFAM" id="SSF53187">
    <property type="entry name" value="Zn-dependent exopeptidases"/>
    <property type="match status" value="1"/>
</dbReference>
<keyword evidence="3" id="KW-0031">Aminopeptidase</keyword>
<name>A0A174FB06_9FIRM</name>
<dbReference type="PANTHER" id="PTHR12147">
    <property type="entry name" value="METALLOPEPTIDASE M28 FAMILY MEMBER"/>
    <property type="match status" value="1"/>
</dbReference>
<dbReference type="EC" id="3.4.11.24" evidence="3"/>
<dbReference type="Gene3D" id="3.40.630.10">
    <property type="entry name" value="Zn peptidases"/>
    <property type="match status" value="1"/>
</dbReference>
<dbReference type="AlphaFoldDB" id="A0A174FB06"/>